<evidence type="ECO:0000256" key="2">
    <source>
        <dbReference type="SAM" id="MobiDB-lite"/>
    </source>
</evidence>
<comment type="caution">
    <text evidence="3">The sequence shown here is derived from an EMBL/GenBank/DDBJ whole genome shotgun (WGS) entry which is preliminary data.</text>
</comment>
<proteinExistence type="inferred from homology"/>
<keyword evidence="1" id="KW-0287">Flowering</keyword>
<evidence type="ECO:0000313" key="4">
    <source>
        <dbReference type="Proteomes" id="UP000823388"/>
    </source>
</evidence>
<feature type="compositionally biased region" description="Pro residues" evidence="2">
    <location>
        <begin position="53"/>
        <end position="64"/>
    </location>
</feature>
<comment type="similarity">
    <text evidence="1">Belongs to the Frigida family.</text>
</comment>
<dbReference type="AlphaFoldDB" id="A0A8T0SF86"/>
<accession>A0A8T0SF86</accession>
<dbReference type="GO" id="GO:0009908">
    <property type="term" value="P:flower development"/>
    <property type="evidence" value="ECO:0007669"/>
    <property type="project" value="UniProtKB-KW"/>
</dbReference>
<dbReference type="GO" id="GO:0030154">
    <property type="term" value="P:cell differentiation"/>
    <property type="evidence" value="ECO:0007669"/>
    <property type="project" value="UniProtKB-KW"/>
</dbReference>
<dbReference type="Proteomes" id="UP000823388">
    <property type="component" value="Chromosome 5K"/>
</dbReference>
<sequence length="64" mass="6671">MDSAAFMGFVVAHHKKADALRAEMPPALKFCVDPAVTTPPVGAPPMDVAPTGPSHPQPVLPQRA</sequence>
<dbReference type="InterPro" id="IPR012474">
    <property type="entry name" value="Frigida"/>
</dbReference>
<organism evidence="3 4">
    <name type="scientific">Panicum virgatum</name>
    <name type="common">Blackwell switchgrass</name>
    <dbReference type="NCBI Taxonomy" id="38727"/>
    <lineage>
        <taxon>Eukaryota</taxon>
        <taxon>Viridiplantae</taxon>
        <taxon>Streptophyta</taxon>
        <taxon>Embryophyta</taxon>
        <taxon>Tracheophyta</taxon>
        <taxon>Spermatophyta</taxon>
        <taxon>Magnoliopsida</taxon>
        <taxon>Liliopsida</taxon>
        <taxon>Poales</taxon>
        <taxon>Poaceae</taxon>
        <taxon>PACMAD clade</taxon>
        <taxon>Panicoideae</taxon>
        <taxon>Panicodae</taxon>
        <taxon>Paniceae</taxon>
        <taxon>Panicinae</taxon>
        <taxon>Panicum</taxon>
        <taxon>Panicum sect. Hiantes</taxon>
    </lineage>
</organism>
<keyword evidence="1" id="KW-0217">Developmental protein</keyword>
<gene>
    <name evidence="3" type="ORF">PVAP13_5KG205735</name>
</gene>
<reference evidence="3" key="1">
    <citation type="submission" date="2020-05" db="EMBL/GenBank/DDBJ databases">
        <title>WGS assembly of Panicum virgatum.</title>
        <authorList>
            <person name="Lovell J.T."/>
            <person name="Jenkins J."/>
            <person name="Shu S."/>
            <person name="Juenger T.E."/>
            <person name="Schmutz J."/>
        </authorList>
    </citation>
    <scope>NUCLEOTIDE SEQUENCE</scope>
    <source>
        <strain evidence="3">AP13</strain>
    </source>
</reference>
<evidence type="ECO:0000256" key="1">
    <source>
        <dbReference type="RuleBase" id="RU364012"/>
    </source>
</evidence>
<protein>
    <recommendedName>
        <fullName evidence="1">FRIGIDA-like protein</fullName>
    </recommendedName>
</protein>
<name>A0A8T0SF86_PANVG</name>
<keyword evidence="4" id="KW-1185">Reference proteome</keyword>
<keyword evidence="1" id="KW-0221">Differentiation</keyword>
<dbReference type="Pfam" id="PF07899">
    <property type="entry name" value="Frigida"/>
    <property type="match status" value="1"/>
</dbReference>
<dbReference type="EMBL" id="CM029045">
    <property type="protein sequence ID" value="KAG2597080.1"/>
    <property type="molecule type" value="Genomic_DNA"/>
</dbReference>
<evidence type="ECO:0000313" key="3">
    <source>
        <dbReference type="EMBL" id="KAG2597080.1"/>
    </source>
</evidence>
<feature type="region of interest" description="Disordered" evidence="2">
    <location>
        <begin position="39"/>
        <end position="64"/>
    </location>
</feature>